<dbReference type="Pfam" id="PF13185">
    <property type="entry name" value="GAF_2"/>
    <property type="match status" value="1"/>
</dbReference>
<proteinExistence type="predicted"/>
<accession>A0A2W2EGY6</accession>
<organism evidence="4 5">
    <name type="scientific">Nonomuraea aridisoli</name>
    <dbReference type="NCBI Taxonomy" id="2070368"/>
    <lineage>
        <taxon>Bacteria</taxon>
        <taxon>Bacillati</taxon>
        <taxon>Actinomycetota</taxon>
        <taxon>Actinomycetes</taxon>
        <taxon>Streptosporangiales</taxon>
        <taxon>Streptosporangiaceae</taxon>
        <taxon>Nonomuraea</taxon>
    </lineage>
</organism>
<dbReference type="AlphaFoldDB" id="A0A2W2EGY6"/>
<dbReference type="InterPro" id="IPR029016">
    <property type="entry name" value="GAF-like_dom_sf"/>
</dbReference>
<dbReference type="SMART" id="SM00065">
    <property type="entry name" value="GAF"/>
    <property type="match status" value="1"/>
</dbReference>
<dbReference type="PANTHER" id="PTHR43156:SF2">
    <property type="entry name" value="STAGE II SPORULATION PROTEIN E"/>
    <property type="match status" value="1"/>
</dbReference>
<dbReference type="InterPro" id="IPR052016">
    <property type="entry name" value="Bact_Sigma-Reg"/>
</dbReference>
<evidence type="ECO:0000313" key="4">
    <source>
        <dbReference type="EMBL" id="PZG23546.1"/>
    </source>
</evidence>
<dbReference type="SUPFAM" id="SSF81606">
    <property type="entry name" value="PP2C-like"/>
    <property type="match status" value="1"/>
</dbReference>
<gene>
    <name evidence="4" type="ORF">C1J01_01110</name>
</gene>
<evidence type="ECO:0000259" key="3">
    <source>
        <dbReference type="SMART" id="SM00331"/>
    </source>
</evidence>
<feature type="domain" description="PPM-type phosphatase" evidence="3">
    <location>
        <begin position="218"/>
        <end position="430"/>
    </location>
</feature>
<feature type="domain" description="GAF" evidence="2">
    <location>
        <begin position="51"/>
        <end position="198"/>
    </location>
</feature>
<keyword evidence="5" id="KW-1185">Reference proteome</keyword>
<comment type="caution">
    <text evidence="4">The sequence shown here is derived from an EMBL/GenBank/DDBJ whole genome shotgun (WGS) entry which is preliminary data.</text>
</comment>
<name>A0A2W2EGY6_9ACTN</name>
<dbReference type="OrthoDB" id="118142at2"/>
<sequence length="432" mass="46889">MGRNRPDHPRLPVVGTSKVERLEAEVKEIALLYERLHRLMGTILTISGTLDMSAVLHRIVDDARILVDARYGALGILSPQGELTQLITAGIDPAVHARVGRLPRGKGLLGEMMLHGRPIRVDDLDRSPQRVGFPRGHPPMHSLLGVPIRTRGTLQGDLYLADKRSGEPFTQDDEDIVAGLAGAAAVAIENARLYGELRGVTETFQRSLLPKRLDVAPLRVEVRYRPATETPSIGGDWYDVIPVERGARFVVGDVMGHDLQAASAMSKIMNMLRVLALDETASSGLVLRVLDRALQRLDEKPMATVLLAEMDEDEDGMRRLRWASAGHLPPLLVTPGGEASYLPTDSGPPIGVGVDMARAEHEHVIAPGSTVLMFTDGLVEGRGMPLAGGMEDVARTAERLHGRTEAEICDGLLAHRGDAEDDIALLCLRLPC</sequence>
<evidence type="ECO:0000259" key="2">
    <source>
        <dbReference type="SMART" id="SM00065"/>
    </source>
</evidence>
<dbReference type="Gene3D" id="3.30.450.40">
    <property type="match status" value="1"/>
</dbReference>
<dbReference type="InterPro" id="IPR001932">
    <property type="entry name" value="PPM-type_phosphatase-like_dom"/>
</dbReference>
<dbReference type="Pfam" id="PF07228">
    <property type="entry name" value="SpoIIE"/>
    <property type="match status" value="1"/>
</dbReference>
<dbReference type="Proteomes" id="UP000249304">
    <property type="component" value="Unassembled WGS sequence"/>
</dbReference>
<reference evidence="4 5" key="1">
    <citation type="submission" date="2018-01" db="EMBL/GenBank/DDBJ databases">
        <title>Draft genome sequence of Nonomuraea sp. KC333.</title>
        <authorList>
            <person name="Sahin N."/>
            <person name="Saygin H."/>
            <person name="Ay H."/>
        </authorList>
    </citation>
    <scope>NUCLEOTIDE SEQUENCE [LARGE SCALE GENOMIC DNA]</scope>
    <source>
        <strain evidence="4 5">KC333</strain>
    </source>
</reference>
<evidence type="ECO:0000313" key="5">
    <source>
        <dbReference type="Proteomes" id="UP000249304"/>
    </source>
</evidence>
<evidence type="ECO:0000256" key="1">
    <source>
        <dbReference type="ARBA" id="ARBA00022801"/>
    </source>
</evidence>
<dbReference type="GO" id="GO:0016791">
    <property type="term" value="F:phosphatase activity"/>
    <property type="evidence" value="ECO:0007669"/>
    <property type="project" value="TreeGrafter"/>
</dbReference>
<evidence type="ECO:0008006" key="6">
    <source>
        <dbReference type="Google" id="ProtNLM"/>
    </source>
</evidence>
<dbReference type="SUPFAM" id="SSF55781">
    <property type="entry name" value="GAF domain-like"/>
    <property type="match status" value="1"/>
</dbReference>
<dbReference type="InterPro" id="IPR003018">
    <property type="entry name" value="GAF"/>
</dbReference>
<protein>
    <recommendedName>
        <fullName evidence="6">GAF domain-containing protein</fullName>
    </recommendedName>
</protein>
<dbReference type="Gene3D" id="3.60.40.10">
    <property type="entry name" value="PPM-type phosphatase domain"/>
    <property type="match status" value="1"/>
</dbReference>
<dbReference type="PANTHER" id="PTHR43156">
    <property type="entry name" value="STAGE II SPORULATION PROTEIN E-RELATED"/>
    <property type="match status" value="1"/>
</dbReference>
<dbReference type="EMBL" id="POUD01000002">
    <property type="protein sequence ID" value="PZG23546.1"/>
    <property type="molecule type" value="Genomic_DNA"/>
</dbReference>
<dbReference type="SMART" id="SM00331">
    <property type="entry name" value="PP2C_SIG"/>
    <property type="match status" value="1"/>
</dbReference>
<keyword evidence="1" id="KW-0378">Hydrolase</keyword>
<dbReference type="InterPro" id="IPR036457">
    <property type="entry name" value="PPM-type-like_dom_sf"/>
</dbReference>